<keyword evidence="3" id="KW-1185">Reference proteome</keyword>
<name>A0A9P0CL44_9CUCU</name>
<dbReference type="Proteomes" id="UP001153636">
    <property type="component" value="Chromosome 19"/>
</dbReference>
<feature type="region of interest" description="Disordered" evidence="1">
    <location>
        <begin position="1"/>
        <end position="106"/>
    </location>
</feature>
<dbReference type="EMBL" id="OV651831">
    <property type="protein sequence ID" value="CAH1105387.1"/>
    <property type="molecule type" value="Genomic_DNA"/>
</dbReference>
<protein>
    <submittedName>
        <fullName evidence="2">Uncharacterized protein</fullName>
    </submittedName>
</protein>
<proteinExistence type="predicted"/>
<evidence type="ECO:0000313" key="3">
    <source>
        <dbReference type="Proteomes" id="UP001153636"/>
    </source>
</evidence>
<evidence type="ECO:0000256" key="1">
    <source>
        <dbReference type="SAM" id="MobiDB-lite"/>
    </source>
</evidence>
<evidence type="ECO:0000313" key="2">
    <source>
        <dbReference type="EMBL" id="CAH1105387.1"/>
    </source>
</evidence>
<organism evidence="2 3">
    <name type="scientific">Psylliodes chrysocephalus</name>
    <dbReference type="NCBI Taxonomy" id="3402493"/>
    <lineage>
        <taxon>Eukaryota</taxon>
        <taxon>Metazoa</taxon>
        <taxon>Ecdysozoa</taxon>
        <taxon>Arthropoda</taxon>
        <taxon>Hexapoda</taxon>
        <taxon>Insecta</taxon>
        <taxon>Pterygota</taxon>
        <taxon>Neoptera</taxon>
        <taxon>Endopterygota</taxon>
        <taxon>Coleoptera</taxon>
        <taxon>Polyphaga</taxon>
        <taxon>Cucujiformia</taxon>
        <taxon>Chrysomeloidea</taxon>
        <taxon>Chrysomelidae</taxon>
        <taxon>Galerucinae</taxon>
        <taxon>Alticini</taxon>
        <taxon>Psylliodes</taxon>
    </lineage>
</organism>
<reference evidence="2" key="1">
    <citation type="submission" date="2022-01" db="EMBL/GenBank/DDBJ databases">
        <authorList>
            <person name="King R."/>
        </authorList>
    </citation>
    <scope>NUCLEOTIDE SEQUENCE</scope>
</reference>
<feature type="compositionally biased region" description="Low complexity" evidence="1">
    <location>
        <begin position="12"/>
        <end position="34"/>
    </location>
</feature>
<feature type="compositionally biased region" description="Basic and acidic residues" evidence="1">
    <location>
        <begin position="64"/>
        <end position="82"/>
    </location>
</feature>
<feature type="compositionally biased region" description="Polar residues" evidence="1">
    <location>
        <begin position="83"/>
        <end position="106"/>
    </location>
</feature>
<accession>A0A9P0CL44</accession>
<gene>
    <name evidence="2" type="ORF">PSYICH_LOCUS6247</name>
</gene>
<dbReference type="AlphaFoldDB" id="A0A9P0CL44"/>
<feature type="compositionally biased region" description="Basic residues" evidence="1">
    <location>
        <begin position="1"/>
        <end position="11"/>
    </location>
</feature>
<sequence length="463" mass="51557">MKRPQSCKSCKKCPSCLSSISYSSSSKQSGSLNSTVASGSSDGRYSCLKNKNEKPSTSKSKQKINSDRNSQAKDVKKTERQLRNGSQRRNISQPSNTSQPSNASQPGNISFCFDPTKGNRLTPCLKRFKECPGSCLKFKKLATTATQCSCICETKSVEAVSKVAEAKISALCTARTDKSTVYDVKECKNKSCGGKRPVPSYCLPLRRCVPKREESCMKLLPCKPRVCKPRSPCWTFPSCPSKNPCGSIPPCTYCSCRPSSCCTMEPCYPCPLKVPCNAVIPPCTLKKKCEPKPCFPETKVKKKRVKNNCNVKPQTNYQYIDIDVNQKKYKTCNTPCTSKLKATRCRCCGKFKVHKSCENPTPYCYSIKKPDCSLDIETYTTSNTCSGCCPKFTFGMPDIKIGKNPTSNLDQINEGMYKEETSIGEPGTWSHIEDVTKQLIEVEKEDFNEFIDKVHLYLMLDVI</sequence>